<dbReference type="GO" id="GO:0005634">
    <property type="term" value="C:nucleus"/>
    <property type="evidence" value="ECO:0007669"/>
    <property type="project" value="UniProtKB-SubCell"/>
</dbReference>
<name>A0A4Y2NG14_ARAVE</name>
<evidence type="ECO:0008006" key="5">
    <source>
        <dbReference type="Google" id="ProtNLM"/>
    </source>
</evidence>
<feature type="region of interest" description="Disordered" evidence="2">
    <location>
        <begin position="101"/>
        <end position="136"/>
    </location>
</feature>
<feature type="region of interest" description="Disordered" evidence="2">
    <location>
        <begin position="1"/>
        <end position="20"/>
    </location>
</feature>
<organism evidence="3 4">
    <name type="scientific">Araneus ventricosus</name>
    <name type="common">Orbweaver spider</name>
    <name type="synonym">Epeira ventricosa</name>
    <dbReference type="NCBI Taxonomy" id="182803"/>
    <lineage>
        <taxon>Eukaryota</taxon>
        <taxon>Metazoa</taxon>
        <taxon>Ecdysozoa</taxon>
        <taxon>Arthropoda</taxon>
        <taxon>Chelicerata</taxon>
        <taxon>Arachnida</taxon>
        <taxon>Araneae</taxon>
        <taxon>Araneomorphae</taxon>
        <taxon>Entelegynae</taxon>
        <taxon>Araneoidea</taxon>
        <taxon>Araneidae</taxon>
        <taxon>Araneus</taxon>
    </lineage>
</organism>
<evidence type="ECO:0000256" key="1">
    <source>
        <dbReference type="ARBA" id="ARBA00004123"/>
    </source>
</evidence>
<dbReference type="AlphaFoldDB" id="A0A4Y2NG14"/>
<sequence>MLSQTYGESTVYGEKRNPEVTPQSLKKALAGPMLQFASSDSSAESEIAKVESMSRRNHLHGEMRWRAVDMLQASARQSAVARELNVHRSVIHRLWNHYQRDQSASRRRGSGRRESPQRQTIATSYNVPDAGRHKQRDSWRRSSLLLQEDLYPAKLCHAVCVKEDCSHDDLLFV</sequence>
<comment type="caution">
    <text evidence="3">The sequence shown here is derived from an EMBL/GenBank/DDBJ whole genome shotgun (WGS) entry which is preliminary data.</text>
</comment>
<gene>
    <name evidence="3" type="ORF">AVEN_77477_1</name>
</gene>
<proteinExistence type="predicted"/>
<dbReference type="Proteomes" id="UP000499080">
    <property type="component" value="Unassembled WGS sequence"/>
</dbReference>
<protein>
    <recommendedName>
        <fullName evidence="5">Transposase Tc1-like domain-containing protein</fullName>
    </recommendedName>
</protein>
<dbReference type="SUPFAM" id="SSF46689">
    <property type="entry name" value="Homeodomain-like"/>
    <property type="match status" value="1"/>
</dbReference>
<dbReference type="EMBL" id="BGPR01009053">
    <property type="protein sequence ID" value="GBN37664.1"/>
    <property type="molecule type" value="Genomic_DNA"/>
</dbReference>
<evidence type="ECO:0000256" key="2">
    <source>
        <dbReference type="SAM" id="MobiDB-lite"/>
    </source>
</evidence>
<keyword evidence="4" id="KW-1185">Reference proteome</keyword>
<evidence type="ECO:0000313" key="3">
    <source>
        <dbReference type="EMBL" id="GBN37664.1"/>
    </source>
</evidence>
<dbReference type="InterPro" id="IPR009057">
    <property type="entry name" value="Homeodomain-like_sf"/>
</dbReference>
<evidence type="ECO:0000313" key="4">
    <source>
        <dbReference type="Proteomes" id="UP000499080"/>
    </source>
</evidence>
<comment type="subcellular location">
    <subcellularLocation>
        <location evidence="1">Nucleus</location>
    </subcellularLocation>
</comment>
<reference evidence="3 4" key="1">
    <citation type="journal article" date="2019" name="Sci. Rep.">
        <title>Orb-weaving spider Araneus ventricosus genome elucidates the spidroin gene catalogue.</title>
        <authorList>
            <person name="Kono N."/>
            <person name="Nakamura H."/>
            <person name="Ohtoshi R."/>
            <person name="Moran D.A.P."/>
            <person name="Shinohara A."/>
            <person name="Yoshida Y."/>
            <person name="Fujiwara M."/>
            <person name="Mori M."/>
            <person name="Tomita M."/>
            <person name="Arakawa K."/>
        </authorList>
    </citation>
    <scope>NUCLEOTIDE SEQUENCE [LARGE SCALE GENOMIC DNA]</scope>
</reference>
<accession>A0A4Y2NG14</accession>
<dbReference type="OrthoDB" id="4843387at2759"/>